<dbReference type="Proteomes" id="UP000009168">
    <property type="component" value="Unassembled WGS sequence"/>
</dbReference>
<dbReference type="AlphaFoldDB" id="I7M2K5"/>
<feature type="coiled-coil region" evidence="1">
    <location>
        <begin position="594"/>
        <end position="678"/>
    </location>
</feature>
<proteinExistence type="predicted"/>
<evidence type="ECO:0000313" key="4">
    <source>
        <dbReference type="Proteomes" id="UP000009168"/>
    </source>
</evidence>
<dbReference type="KEGG" id="tet:TTHERM_00411830"/>
<dbReference type="OrthoDB" id="302547at2759"/>
<dbReference type="EMBL" id="GG662612">
    <property type="protein sequence ID" value="EAS00632.2"/>
    <property type="molecule type" value="Genomic_DNA"/>
</dbReference>
<keyword evidence="1" id="KW-0175">Coiled coil</keyword>
<keyword evidence="4" id="KW-1185">Reference proteome</keyword>
<feature type="region of interest" description="Disordered" evidence="2">
    <location>
        <begin position="886"/>
        <end position="913"/>
    </location>
</feature>
<dbReference type="Gene3D" id="1.10.287.1490">
    <property type="match status" value="1"/>
</dbReference>
<feature type="compositionally biased region" description="Polar residues" evidence="2">
    <location>
        <begin position="775"/>
        <end position="791"/>
    </location>
</feature>
<sequence length="913" mass="106439">MSAFDREKFLALKQRNKDLELKLESIEEVITQYKANESAADQKIKALNSIHQDKIRSLMNSIQLLKKENAQLEKLTKEHKRSELITQLQKDVSDQDVIIETIREVCKNRNISDEVLDNAIVDALNKGPPRIRAPTREELKMEIKKHKATIDGLKKKKDAGNVVEPQDKLNKTTNESMSMNDIKNNQSMVSQLNEPADSNDNLIRRLEELKHECDELRLNLKAEQQIVERYEDQLVQKSEELNEMRSAKTDFIILSKKYETLQVELEKLKEENNRKFINTYDKELKLEEMEIVAKTQQDKLKMQEQNLQLEIDSMSAKLEDVMQRHDQTKREYEDVKQKYDTLTVLHKKEEQKNRELNSKFTTLTMEFEKLQLKYQSETKSLNKNIESLENKLKKANDEIYSLQTQNENLQEQVNQLTIQVDEYKEKVISGQGVNFQGQNWAFGRGGEDLPAETKELRDRIRELTIREIDLQEQLETLKADKRFREQRELAQSILNKKDSNKKLGNIEIEKIKKEQINTVREEYETRLTQLRLRIKELQDRNNQLSDIRTLIVQSEKDKVAEDQLVDISSLKSLERHKENLSENSNISDVKVIEEKITQGENRELKKKLQEMIRRQQDLQKQIDYFNKEKQEGKRPSSAQNDQYDKKLKEMQTSYQKEIKALKQRIMQLELKEINLSQVSSNVSDLNRTQEKVNKSVLDNMSSNVQLSLSDIDYVNLKGKPQNKMNINDLDSDVSQLISKRDMNEEFDSMSSGISNISKQKKQKNNDNIFQKKNDYQQPQLSLKNVSQPKIQSTKNMSKDSKSNNNLPKESLQNIQSNKNLQIQFSKMNSDIGSIIGKSNQDDKLSIISSDISGISKQANLKEQINFRIRKDSQQSVNSSISGILKNNNSQIDNNGKEQDFDDISSNIDDLDKM</sequence>
<feature type="coiled-coil region" evidence="1">
    <location>
        <begin position="199"/>
        <end position="426"/>
    </location>
</feature>
<protein>
    <submittedName>
        <fullName evidence="3">Uncharacterized protein</fullName>
    </submittedName>
</protein>
<gene>
    <name evidence="3" type="ORF">TTHERM_00411830</name>
</gene>
<feature type="coiled-coil region" evidence="1">
    <location>
        <begin position="9"/>
        <end position="85"/>
    </location>
</feature>
<feature type="coiled-coil region" evidence="1">
    <location>
        <begin position="453"/>
        <end position="480"/>
    </location>
</feature>
<dbReference type="GeneID" id="7825735"/>
<dbReference type="RefSeq" id="XP_001020877.2">
    <property type="nucleotide sequence ID" value="XM_001020877.2"/>
</dbReference>
<organism evidence="3 4">
    <name type="scientific">Tetrahymena thermophila (strain SB210)</name>
    <dbReference type="NCBI Taxonomy" id="312017"/>
    <lineage>
        <taxon>Eukaryota</taxon>
        <taxon>Sar</taxon>
        <taxon>Alveolata</taxon>
        <taxon>Ciliophora</taxon>
        <taxon>Intramacronucleata</taxon>
        <taxon>Oligohymenophorea</taxon>
        <taxon>Hymenostomatida</taxon>
        <taxon>Tetrahymenina</taxon>
        <taxon>Tetrahymenidae</taxon>
        <taxon>Tetrahymena</taxon>
    </lineage>
</organism>
<feature type="coiled-coil region" evidence="1">
    <location>
        <begin position="513"/>
        <end position="547"/>
    </location>
</feature>
<evidence type="ECO:0000313" key="3">
    <source>
        <dbReference type="EMBL" id="EAS00632.2"/>
    </source>
</evidence>
<dbReference type="STRING" id="312017.I7M2K5"/>
<feature type="region of interest" description="Disordered" evidence="2">
    <location>
        <begin position="774"/>
        <end position="809"/>
    </location>
</feature>
<dbReference type="eggNOG" id="ENOG502SBRP">
    <property type="taxonomic scope" value="Eukaryota"/>
</dbReference>
<evidence type="ECO:0000256" key="2">
    <source>
        <dbReference type="SAM" id="MobiDB-lite"/>
    </source>
</evidence>
<accession>I7M2K5</accession>
<dbReference type="InParanoid" id="I7M2K5"/>
<name>I7M2K5_TETTS</name>
<evidence type="ECO:0000256" key="1">
    <source>
        <dbReference type="SAM" id="Coils"/>
    </source>
</evidence>
<reference evidence="4" key="1">
    <citation type="journal article" date="2006" name="PLoS Biol.">
        <title>Macronuclear genome sequence of the ciliate Tetrahymena thermophila, a model eukaryote.</title>
        <authorList>
            <person name="Eisen J.A."/>
            <person name="Coyne R.S."/>
            <person name="Wu M."/>
            <person name="Wu D."/>
            <person name="Thiagarajan M."/>
            <person name="Wortman J.R."/>
            <person name="Badger J.H."/>
            <person name="Ren Q."/>
            <person name="Amedeo P."/>
            <person name="Jones K.M."/>
            <person name="Tallon L.J."/>
            <person name="Delcher A.L."/>
            <person name="Salzberg S.L."/>
            <person name="Silva J.C."/>
            <person name="Haas B.J."/>
            <person name="Majoros W.H."/>
            <person name="Farzad M."/>
            <person name="Carlton J.M."/>
            <person name="Smith R.K. Jr."/>
            <person name="Garg J."/>
            <person name="Pearlman R.E."/>
            <person name="Karrer K.M."/>
            <person name="Sun L."/>
            <person name="Manning G."/>
            <person name="Elde N.C."/>
            <person name="Turkewitz A.P."/>
            <person name="Asai D.J."/>
            <person name="Wilkes D.E."/>
            <person name="Wang Y."/>
            <person name="Cai H."/>
            <person name="Collins K."/>
            <person name="Stewart B.A."/>
            <person name="Lee S.R."/>
            <person name="Wilamowska K."/>
            <person name="Weinberg Z."/>
            <person name="Ruzzo W.L."/>
            <person name="Wloga D."/>
            <person name="Gaertig J."/>
            <person name="Frankel J."/>
            <person name="Tsao C.-C."/>
            <person name="Gorovsky M.A."/>
            <person name="Keeling P.J."/>
            <person name="Waller R.F."/>
            <person name="Patron N.J."/>
            <person name="Cherry J.M."/>
            <person name="Stover N.A."/>
            <person name="Krieger C.J."/>
            <person name="del Toro C."/>
            <person name="Ryder H.F."/>
            <person name="Williamson S.C."/>
            <person name="Barbeau R.A."/>
            <person name="Hamilton E.P."/>
            <person name="Orias E."/>
        </authorList>
    </citation>
    <scope>NUCLEOTIDE SEQUENCE [LARGE SCALE GENOMIC DNA]</scope>
    <source>
        <strain evidence="4">SB210</strain>
    </source>
</reference>